<evidence type="ECO:0000313" key="3">
    <source>
        <dbReference type="EMBL" id="KAH7427420.1"/>
    </source>
</evidence>
<dbReference type="GO" id="GO:0048731">
    <property type="term" value="P:system development"/>
    <property type="evidence" value="ECO:0007669"/>
    <property type="project" value="UniProtKB-ARBA"/>
</dbReference>
<dbReference type="FunFam" id="1.25.40.10:FF:000158">
    <property type="entry name" value="pentatricopeptide repeat-containing protein At2g33680"/>
    <property type="match status" value="1"/>
</dbReference>
<organism evidence="3 4">
    <name type="scientific">Ceratopteris richardii</name>
    <name type="common">Triangle waterfern</name>
    <dbReference type="NCBI Taxonomy" id="49495"/>
    <lineage>
        <taxon>Eukaryota</taxon>
        <taxon>Viridiplantae</taxon>
        <taxon>Streptophyta</taxon>
        <taxon>Embryophyta</taxon>
        <taxon>Tracheophyta</taxon>
        <taxon>Polypodiopsida</taxon>
        <taxon>Polypodiidae</taxon>
        <taxon>Polypodiales</taxon>
        <taxon>Pteridineae</taxon>
        <taxon>Pteridaceae</taxon>
        <taxon>Parkerioideae</taxon>
        <taxon>Ceratopteris</taxon>
    </lineage>
</organism>
<dbReference type="NCBIfam" id="TIGR00756">
    <property type="entry name" value="PPR"/>
    <property type="match status" value="5"/>
</dbReference>
<dbReference type="FunFam" id="1.25.40.10:FF:000073">
    <property type="entry name" value="Pentatricopeptide repeat-containing protein chloroplastic"/>
    <property type="match status" value="1"/>
</dbReference>
<feature type="repeat" description="PPR" evidence="2">
    <location>
        <begin position="323"/>
        <end position="357"/>
    </location>
</feature>
<dbReference type="GO" id="GO:0009451">
    <property type="term" value="P:RNA modification"/>
    <property type="evidence" value="ECO:0007669"/>
    <property type="project" value="InterPro"/>
</dbReference>
<dbReference type="EMBL" id="CM035415">
    <property type="protein sequence ID" value="KAH7427420.1"/>
    <property type="molecule type" value="Genomic_DNA"/>
</dbReference>
<dbReference type="FunFam" id="1.25.40.10:FF:000344">
    <property type="entry name" value="Pentatricopeptide repeat-containing protein"/>
    <property type="match status" value="1"/>
</dbReference>
<dbReference type="PANTHER" id="PTHR47926">
    <property type="entry name" value="PENTATRICOPEPTIDE REPEAT-CONTAINING PROTEIN"/>
    <property type="match status" value="1"/>
</dbReference>
<reference evidence="3" key="1">
    <citation type="submission" date="2021-08" db="EMBL/GenBank/DDBJ databases">
        <title>WGS assembly of Ceratopteris richardii.</title>
        <authorList>
            <person name="Marchant D.B."/>
            <person name="Chen G."/>
            <person name="Jenkins J."/>
            <person name="Shu S."/>
            <person name="Leebens-Mack J."/>
            <person name="Grimwood J."/>
            <person name="Schmutz J."/>
            <person name="Soltis P."/>
            <person name="Soltis D."/>
            <person name="Chen Z.-H."/>
        </authorList>
    </citation>
    <scope>NUCLEOTIDE SEQUENCE</scope>
    <source>
        <strain evidence="3">Whitten #5841</strain>
        <tissue evidence="3">Leaf</tissue>
    </source>
</reference>
<dbReference type="OMA" id="ERDHISW"/>
<evidence type="ECO:0000313" key="4">
    <source>
        <dbReference type="Proteomes" id="UP000825935"/>
    </source>
</evidence>
<dbReference type="InterPro" id="IPR011990">
    <property type="entry name" value="TPR-like_helical_dom_sf"/>
</dbReference>
<dbReference type="AlphaFoldDB" id="A0A8T2TYQ4"/>
<dbReference type="FunFam" id="1.25.40.10:FF:000227">
    <property type="entry name" value="Pentatricopeptide repeat-containing protein At3g13880"/>
    <property type="match status" value="1"/>
</dbReference>
<keyword evidence="4" id="KW-1185">Reference proteome</keyword>
<accession>A0A8T2TYQ4</accession>
<name>A0A8T2TYQ4_CERRI</name>
<dbReference type="InterPro" id="IPR046960">
    <property type="entry name" value="PPR_At4g14850-like_plant"/>
</dbReference>
<evidence type="ECO:0000256" key="2">
    <source>
        <dbReference type="PROSITE-ProRule" id="PRU00708"/>
    </source>
</evidence>
<proteinExistence type="predicted"/>
<dbReference type="PROSITE" id="PS51375">
    <property type="entry name" value="PPR"/>
    <property type="match status" value="4"/>
</dbReference>
<dbReference type="GO" id="GO:0003723">
    <property type="term" value="F:RNA binding"/>
    <property type="evidence" value="ECO:0007669"/>
    <property type="project" value="InterPro"/>
</dbReference>
<feature type="repeat" description="PPR" evidence="2">
    <location>
        <begin position="121"/>
        <end position="155"/>
    </location>
</feature>
<dbReference type="InterPro" id="IPR002885">
    <property type="entry name" value="PPR_rpt"/>
</dbReference>
<evidence type="ECO:0008006" key="5">
    <source>
        <dbReference type="Google" id="ProtNLM"/>
    </source>
</evidence>
<dbReference type="Proteomes" id="UP000825935">
    <property type="component" value="Chromosome 10"/>
</dbReference>
<dbReference type="Pfam" id="PF01535">
    <property type="entry name" value="PPR"/>
    <property type="match status" value="2"/>
</dbReference>
<dbReference type="Gene3D" id="1.25.40.10">
    <property type="entry name" value="Tetratricopeptide repeat domain"/>
    <property type="match status" value="5"/>
</dbReference>
<sequence length="588" mass="66333">MMHTGTHTLTSDTLIWSNYMPVVSYEQVKVLCKQKRLKDALQCIFSAHRQGFQILPDSIAETLLLCAHMKTIEEGRELHELVREKHVKPNRYLNNNLLNMYLKCGSLDEGKQVFEEMLIRDVVSWNAMIAGYVKSGYACQAVELFWRMQQESIEPNEKTFICVLMACAPPVSIEEAALIHTFLSMYSFESDIHVGNALIGMYLNFRLLNDAYFVFKHMTMKDVVMWTSMITGYSDNGRWDEALNLFQRMLQESVIPDEVIFLSVLSACASLYSLRFGLMVHSIIINAGIDLNPFIGSSLINMYAKCGNLHLVHRVFEQIPFKDTVLWTAIVSGYEQQSEYGKALQVFDDMLATSINPNEFTFVSVLNACTGVASLDLGMIVYSNIVESGIECNMHIASALIDMYGKCGNEEDMCAVFVCLPITDTVVWNAIIDGLAQHGNSESTFQYFKQMKHHGLEVDSMTFVGLLSACNHAGLVDEGLYYFYSMLVDDEIKPSIEVYVCLIDILGRAGQLESAYALTWKLPLEYSMSLYTPLLSSCRIHSNLDVATRVGESMIKLHPQRESTYVLLSNVHALKPMRAALGTFDFDS</sequence>
<dbReference type="EMBL" id="CM035415">
    <property type="protein sequence ID" value="KAH7427419.1"/>
    <property type="molecule type" value="Genomic_DNA"/>
</dbReference>
<dbReference type="Pfam" id="PF13041">
    <property type="entry name" value="PPR_2"/>
    <property type="match status" value="4"/>
</dbReference>
<feature type="repeat" description="PPR" evidence="2">
    <location>
        <begin position="424"/>
        <end position="458"/>
    </location>
</feature>
<feature type="repeat" description="PPR" evidence="2">
    <location>
        <begin position="222"/>
        <end position="256"/>
    </location>
</feature>
<gene>
    <name evidence="3" type="ORF">KP509_10G043800</name>
</gene>
<protein>
    <recommendedName>
        <fullName evidence="5">Pentatricopeptide repeat-containing protein</fullName>
    </recommendedName>
</protein>
<dbReference type="PANTHER" id="PTHR47926:SF468">
    <property type="entry name" value="PENTATRICOPEPTIDE REPEAT-CONTAINING PROTEIN"/>
    <property type="match status" value="1"/>
</dbReference>
<comment type="caution">
    <text evidence="3">The sequence shown here is derived from an EMBL/GenBank/DDBJ whole genome shotgun (WGS) entry which is preliminary data.</text>
</comment>
<keyword evidence="1" id="KW-0677">Repeat</keyword>
<dbReference type="OrthoDB" id="185373at2759"/>
<evidence type="ECO:0000256" key="1">
    <source>
        <dbReference type="ARBA" id="ARBA00022737"/>
    </source>
</evidence>